<dbReference type="PANTHER" id="PTHR24104:SF25">
    <property type="entry name" value="PROTEIN LIN-41"/>
    <property type="match status" value="1"/>
</dbReference>
<dbReference type="SUPFAM" id="SSF101898">
    <property type="entry name" value="NHL repeat"/>
    <property type="match status" value="1"/>
</dbReference>
<gene>
    <name evidence="5" type="ORF">MBJ925_LOCUS2640</name>
</gene>
<dbReference type="CDD" id="cd05819">
    <property type="entry name" value="NHL"/>
    <property type="match status" value="1"/>
</dbReference>
<dbReference type="GO" id="GO:0000209">
    <property type="term" value="P:protein polyubiquitination"/>
    <property type="evidence" value="ECO:0007669"/>
    <property type="project" value="TreeGrafter"/>
</dbReference>
<dbReference type="Gene3D" id="3.60.10.10">
    <property type="entry name" value="Endonuclease/exonuclease/phosphatase"/>
    <property type="match status" value="1"/>
</dbReference>
<dbReference type="InterPro" id="IPR011042">
    <property type="entry name" value="6-blade_b-propeller_TolB-like"/>
</dbReference>
<sequence length="904" mass="104656">MTLLLIQIMNPNSKEFIPNHRTESFHISTETLSRKQAQIFQELILEWTTTPTLNTLLANWEDRKKITSKMLNAKSELKIMLLNVSSLKHYLPDIFLLLESTPCPIVVFNGTHHHNDTVKLFSRHFSNYNVYWDAGSNNFGGVLIAIHRSIPVQRVDIFQNQSNIVVLDVGTTTDKFQLATCYSPPNEKLPINLFDKILERSTNTILLGDFNAKHQSWSDSIENQKGRVFFNWLSTNDLEIVNKHVATSTRSNATIDLILAPAHMIPSTSSYSVLPCIGNDHFPIIWTPAAKLQKRDCLYPVKRTYWTLVKLFLTFTFSYWNNQHSKTDDSLQFFSSYERFLSLLVFRLTYVYFCKAYKPSLPPHIIKLIHQKKTLLRLICEHCREAICSICCKCRREHYDEFRKYICLKLNETQQEAEKLIAKEVEHINKHEDNIHHSNDISNTIRHKVTELVDKIKQEEKKLLLSLQEFNHAEEKLLKENNSRFQDLTNIRAFCCNSQEKLNSKVETDQEAIEIRQKCEDYVINIDNLQNRILVGKVPRHRISFFNQDISFDAISLGFVEIATELEPIESSLQLSSLKTCSIDKHVQNCSKKLIHCLTSTLQDQREFPSPSITGNNRCYSSSKNHKRTPRIIGKRGTSDTEFNHPSSLAYSKRDKVIYVCDTYNNRLVTYGMDGTFHQVYKATSETGEKRFHHPYAIHIDSNNRLYIIDQSERRIKVFNRDFKLIRVIGQYGHDIGQYLTPCDLCTNEQKNIFVCDAGGHRILKYNEQGEFLLSWGELGTNNGQFKCPACVCILNSDRLAVTDWGNDRIQIFNTDGDHLLSIGYRGKLLAEFSRPLGLTYDETTERLFVCDEGNDRVMIFNHDFSIIELVNSKIGFNGPYDIVLLKDGRIVICEHRAHRLQII</sequence>
<evidence type="ECO:0000313" key="6">
    <source>
        <dbReference type="Proteomes" id="UP000663824"/>
    </source>
</evidence>
<dbReference type="AlphaFoldDB" id="A0A816KRF2"/>
<evidence type="ECO:0000259" key="4">
    <source>
        <dbReference type="Pfam" id="PF14529"/>
    </source>
</evidence>
<dbReference type="Pfam" id="PF14529">
    <property type="entry name" value="Exo_endo_phos_2"/>
    <property type="match status" value="1"/>
</dbReference>
<organism evidence="5 6">
    <name type="scientific">Rotaria magnacalcarata</name>
    <dbReference type="NCBI Taxonomy" id="392030"/>
    <lineage>
        <taxon>Eukaryota</taxon>
        <taxon>Metazoa</taxon>
        <taxon>Spiralia</taxon>
        <taxon>Gnathifera</taxon>
        <taxon>Rotifera</taxon>
        <taxon>Eurotatoria</taxon>
        <taxon>Bdelloidea</taxon>
        <taxon>Philodinida</taxon>
        <taxon>Philodinidae</taxon>
        <taxon>Rotaria</taxon>
    </lineage>
</organism>
<feature type="repeat" description="NHL" evidence="2">
    <location>
        <begin position="632"/>
        <end position="674"/>
    </location>
</feature>
<proteinExistence type="predicted"/>
<feature type="region of interest" description="Disordered" evidence="3">
    <location>
        <begin position="613"/>
        <end position="638"/>
    </location>
</feature>
<protein>
    <recommendedName>
        <fullName evidence="4">Endonuclease/exonuclease/phosphatase domain-containing protein</fullName>
    </recommendedName>
</protein>
<dbReference type="PROSITE" id="PS51125">
    <property type="entry name" value="NHL"/>
    <property type="match status" value="4"/>
</dbReference>
<name>A0A816KRF2_9BILA</name>
<dbReference type="SUPFAM" id="SSF56219">
    <property type="entry name" value="DNase I-like"/>
    <property type="match status" value="1"/>
</dbReference>
<dbReference type="GO" id="GO:0043161">
    <property type="term" value="P:proteasome-mediated ubiquitin-dependent protein catabolic process"/>
    <property type="evidence" value="ECO:0007669"/>
    <property type="project" value="TreeGrafter"/>
</dbReference>
<comment type="caution">
    <text evidence="5">The sequence shown here is derived from an EMBL/GenBank/DDBJ whole genome shotgun (WGS) entry which is preliminary data.</text>
</comment>
<dbReference type="InterPro" id="IPR001258">
    <property type="entry name" value="NHL_repeat"/>
</dbReference>
<feature type="domain" description="Endonuclease/exonuclease/phosphatase" evidence="4">
    <location>
        <begin position="177"/>
        <end position="285"/>
    </location>
</feature>
<evidence type="ECO:0000256" key="3">
    <source>
        <dbReference type="SAM" id="MobiDB-lite"/>
    </source>
</evidence>
<feature type="compositionally biased region" description="Polar residues" evidence="3">
    <location>
        <begin position="613"/>
        <end position="623"/>
    </location>
</feature>
<feature type="compositionally biased region" description="Basic residues" evidence="3">
    <location>
        <begin position="624"/>
        <end position="634"/>
    </location>
</feature>
<dbReference type="Gene3D" id="2.120.10.30">
    <property type="entry name" value="TolB, C-terminal domain"/>
    <property type="match status" value="2"/>
</dbReference>
<dbReference type="InterPro" id="IPR050952">
    <property type="entry name" value="TRIM-NHL_E3_ligases"/>
</dbReference>
<feature type="repeat" description="NHL" evidence="2">
    <location>
        <begin position="820"/>
        <end position="864"/>
    </location>
</feature>
<dbReference type="EMBL" id="CAJNRE010000166">
    <property type="protein sequence ID" value="CAF1923129.1"/>
    <property type="molecule type" value="Genomic_DNA"/>
</dbReference>
<evidence type="ECO:0000256" key="2">
    <source>
        <dbReference type="PROSITE-ProRule" id="PRU00504"/>
    </source>
</evidence>
<feature type="repeat" description="NHL" evidence="2">
    <location>
        <begin position="777"/>
        <end position="816"/>
    </location>
</feature>
<dbReference type="InterPro" id="IPR005135">
    <property type="entry name" value="Endo/exonuclease/phosphatase"/>
</dbReference>
<dbReference type="PANTHER" id="PTHR24104">
    <property type="entry name" value="E3 UBIQUITIN-PROTEIN LIGASE NHLRC1-RELATED"/>
    <property type="match status" value="1"/>
</dbReference>
<reference evidence="5" key="1">
    <citation type="submission" date="2021-02" db="EMBL/GenBank/DDBJ databases">
        <authorList>
            <person name="Nowell W R."/>
        </authorList>
    </citation>
    <scope>NUCLEOTIDE SEQUENCE</scope>
</reference>
<keyword evidence="1" id="KW-0677">Repeat</keyword>
<evidence type="ECO:0000256" key="1">
    <source>
        <dbReference type="ARBA" id="ARBA00022737"/>
    </source>
</evidence>
<evidence type="ECO:0000313" key="5">
    <source>
        <dbReference type="EMBL" id="CAF1923129.1"/>
    </source>
</evidence>
<dbReference type="Pfam" id="PF17170">
    <property type="entry name" value="DUF5128"/>
    <property type="match status" value="1"/>
</dbReference>
<dbReference type="GO" id="GO:0008270">
    <property type="term" value="F:zinc ion binding"/>
    <property type="evidence" value="ECO:0007669"/>
    <property type="project" value="UniProtKB-KW"/>
</dbReference>
<dbReference type="Proteomes" id="UP000663824">
    <property type="component" value="Unassembled WGS sequence"/>
</dbReference>
<dbReference type="InterPro" id="IPR036691">
    <property type="entry name" value="Endo/exonu/phosph_ase_sf"/>
</dbReference>
<accession>A0A816KRF2</accession>
<feature type="repeat" description="NHL" evidence="2">
    <location>
        <begin position="726"/>
        <end position="769"/>
    </location>
</feature>
<dbReference type="Pfam" id="PF01436">
    <property type="entry name" value="NHL"/>
    <property type="match status" value="2"/>
</dbReference>
<dbReference type="GO" id="GO:0061630">
    <property type="term" value="F:ubiquitin protein ligase activity"/>
    <property type="evidence" value="ECO:0007669"/>
    <property type="project" value="TreeGrafter"/>
</dbReference>